<dbReference type="EMBL" id="MFUR01000013">
    <property type="protein sequence ID" value="OGI86645.1"/>
    <property type="molecule type" value="Genomic_DNA"/>
</dbReference>
<dbReference type="AlphaFoldDB" id="A0A1F6WY37"/>
<keyword evidence="1" id="KW-0472">Membrane</keyword>
<evidence type="ECO:0000313" key="2">
    <source>
        <dbReference type="EMBL" id="OGI86645.1"/>
    </source>
</evidence>
<comment type="caution">
    <text evidence="2">The sequence shown here is derived from an EMBL/GenBank/DDBJ whole genome shotgun (WGS) entry which is preliminary data.</text>
</comment>
<dbReference type="Proteomes" id="UP000177001">
    <property type="component" value="Unassembled WGS sequence"/>
</dbReference>
<evidence type="ECO:0000256" key="1">
    <source>
        <dbReference type="SAM" id="Phobius"/>
    </source>
</evidence>
<keyword evidence="1" id="KW-0812">Transmembrane</keyword>
<feature type="transmembrane region" description="Helical" evidence="1">
    <location>
        <begin position="29"/>
        <end position="50"/>
    </location>
</feature>
<reference evidence="2 3" key="1">
    <citation type="journal article" date="2016" name="Nat. Commun.">
        <title>Thousands of microbial genomes shed light on interconnected biogeochemical processes in an aquifer system.</title>
        <authorList>
            <person name="Anantharaman K."/>
            <person name="Brown C.T."/>
            <person name="Hug L.A."/>
            <person name="Sharon I."/>
            <person name="Castelle C.J."/>
            <person name="Probst A.J."/>
            <person name="Thomas B.C."/>
            <person name="Singh A."/>
            <person name="Wilkins M.J."/>
            <person name="Karaoz U."/>
            <person name="Brodie E.L."/>
            <person name="Williams K.H."/>
            <person name="Hubbard S.S."/>
            <person name="Banfield J.F."/>
        </authorList>
    </citation>
    <scope>NUCLEOTIDE SEQUENCE [LARGE SCALE GENOMIC DNA]</scope>
</reference>
<proteinExistence type="predicted"/>
<protein>
    <submittedName>
        <fullName evidence="2">Uncharacterized protein</fullName>
    </submittedName>
</protein>
<accession>A0A1F6WY37</accession>
<sequence>MEKEDFEKLSQDQKFPIISFYLNMVKEAIGTRLGIVPTTTGILATFLVIATFNEKILPLDSTVRILICTLVLLIPLTLWLYNHQLKSWEIASRKSIDQLLGKTNVESTKWEKVMGYLPDIVLFILSIIALIIIYKIGCFWSVCGKV</sequence>
<keyword evidence="1" id="KW-1133">Transmembrane helix</keyword>
<feature type="transmembrane region" description="Helical" evidence="1">
    <location>
        <begin position="120"/>
        <end position="143"/>
    </location>
</feature>
<organism evidence="2 3">
    <name type="scientific">Candidatus Nomurabacteria bacterium RIFCSPLOWO2_01_FULL_36_16</name>
    <dbReference type="NCBI Taxonomy" id="1801767"/>
    <lineage>
        <taxon>Bacteria</taxon>
        <taxon>Candidatus Nomuraibacteriota</taxon>
    </lineage>
</organism>
<name>A0A1F6WY37_9BACT</name>
<feature type="transmembrane region" description="Helical" evidence="1">
    <location>
        <begin position="62"/>
        <end position="81"/>
    </location>
</feature>
<evidence type="ECO:0000313" key="3">
    <source>
        <dbReference type="Proteomes" id="UP000177001"/>
    </source>
</evidence>
<gene>
    <name evidence="2" type="ORF">A3A91_02950</name>
</gene>